<dbReference type="Gene3D" id="3.20.20.10">
    <property type="entry name" value="Alanine racemase"/>
    <property type="match status" value="1"/>
</dbReference>
<dbReference type="Gene3D" id="2.40.37.10">
    <property type="entry name" value="Lyase, Ornithine Decarboxylase, Chain A, domain 1"/>
    <property type="match status" value="1"/>
</dbReference>
<evidence type="ECO:0000313" key="5">
    <source>
        <dbReference type="Proteomes" id="UP000727654"/>
    </source>
</evidence>
<evidence type="ECO:0000256" key="2">
    <source>
        <dbReference type="ARBA" id="ARBA00022898"/>
    </source>
</evidence>
<dbReference type="PANTHER" id="PTHR43727:SF2">
    <property type="entry name" value="GROUP IV DECARBOXYLASE"/>
    <property type="match status" value="1"/>
</dbReference>
<dbReference type="GO" id="GO:0008836">
    <property type="term" value="F:diaminopimelate decarboxylase activity"/>
    <property type="evidence" value="ECO:0007669"/>
    <property type="project" value="UniProtKB-EC"/>
</dbReference>
<evidence type="ECO:0000259" key="3">
    <source>
        <dbReference type="Pfam" id="PF02784"/>
    </source>
</evidence>
<dbReference type="RefSeq" id="WP_224079223.1">
    <property type="nucleotide sequence ID" value="NZ_CAJZAI010000003.1"/>
</dbReference>
<dbReference type="SUPFAM" id="SSF51419">
    <property type="entry name" value="PLP-binding barrel"/>
    <property type="match status" value="1"/>
</dbReference>
<sequence>MWIDHDAVRTQPETYRTHPPTQLLPFWDPLIARMLRTSPQSLVAAVERYGSPLNVIWPHVLRNNVAALRAVLAAHSVQGEIFYGAKVNKSQALVKAAVMAGVGIDVSSRHELRDALRASADPLRVCATGPAKTAVFHEQLLARGALISTVPVDPA</sequence>
<dbReference type="InterPro" id="IPR029066">
    <property type="entry name" value="PLP-binding_barrel"/>
</dbReference>
<name>A0ABN7YE04_9BURK</name>
<gene>
    <name evidence="4" type="primary">lysA_1</name>
    <name evidence="4" type="ORF">LMG23992_01562</name>
</gene>
<accession>A0ABN7YE04</accession>
<keyword evidence="2" id="KW-0663">Pyridoxal phosphate</keyword>
<evidence type="ECO:0000313" key="4">
    <source>
        <dbReference type="EMBL" id="CAG9170366.1"/>
    </source>
</evidence>
<dbReference type="EMBL" id="CAJZAI010000003">
    <property type="protein sequence ID" value="CAG9170366.1"/>
    <property type="molecule type" value="Genomic_DNA"/>
</dbReference>
<comment type="caution">
    <text evidence="4">The sequence shown here is derived from an EMBL/GenBank/DDBJ whole genome shotgun (WGS) entry which is preliminary data.</text>
</comment>
<dbReference type="EC" id="4.1.1.20" evidence="4"/>
<comment type="cofactor">
    <cofactor evidence="1">
        <name>pyridoxal 5'-phosphate</name>
        <dbReference type="ChEBI" id="CHEBI:597326"/>
    </cofactor>
</comment>
<reference evidence="4 5" key="1">
    <citation type="submission" date="2021-08" db="EMBL/GenBank/DDBJ databases">
        <authorList>
            <person name="Peeters C."/>
        </authorList>
    </citation>
    <scope>NUCLEOTIDE SEQUENCE [LARGE SCALE GENOMIC DNA]</scope>
    <source>
        <strain evidence="4 5">LMG 23992</strain>
    </source>
</reference>
<proteinExistence type="predicted"/>
<evidence type="ECO:0000256" key="1">
    <source>
        <dbReference type="ARBA" id="ARBA00001933"/>
    </source>
</evidence>
<dbReference type="InterPro" id="IPR022644">
    <property type="entry name" value="De-COase2_N"/>
</dbReference>
<dbReference type="PANTHER" id="PTHR43727">
    <property type="entry name" value="DIAMINOPIMELATE DECARBOXYLASE"/>
    <property type="match status" value="1"/>
</dbReference>
<feature type="domain" description="Orn/DAP/Arg decarboxylase 2 N-terminal" evidence="3">
    <location>
        <begin position="76"/>
        <end position="141"/>
    </location>
</feature>
<protein>
    <submittedName>
        <fullName evidence="4">Diaminopimelate decarboxylase</fullName>
        <ecNumber evidence="4">4.1.1.20</ecNumber>
    </submittedName>
</protein>
<keyword evidence="4" id="KW-0456">Lyase</keyword>
<keyword evidence="5" id="KW-1185">Reference proteome</keyword>
<dbReference type="InterPro" id="IPR009006">
    <property type="entry name" value="Ala_racemase/Decarboxylase_C"/>
</dbReference>
<dbReference type="Pfam" id="PF02784">
    <property type="entry name" value="Orn_Arg_deC_N"/>
    <property type="match status" value="1"/>
</dbReference>
<organism evidence="4 5">
    <name type="scientific">Cupriavidus laharis</name>
    <dbReference type="NCBI Taxonomy" id="151654"/>
    <lineage>
        <taxon>Bacteria</taxon>
        <taxon>Pseudomonadati</taxon>
        <taxon>Pseudomonadota</taxon>
        <taxon>Betaproteobacteria</taxon>
        <taxon>Burkholderiales</taxon>
        <taxon>Burkholderiaceae</taxon>
        <taxon>Cupriavidus</taxon>
    </lineage>
</organism>
<dbReference type="Proteomes" id="UP000727654">
    <property type="component" value="Unassembled WGS sequence"/>
</dbReference>